<keyword evidence="7" id="KW-1185">Reference proteome</keyword>
<dbReference type="GO" id="GO:0046983">
    <property type="term" value="F:protein dimerization activity"/>
    <property type="evidence" value="ECO:0007669"/>
    <property type="project" value="InterPro"/>
</dbReference>
<evidence type="ECO:0000256" key="2">
    <source>
        <dbReference type="ARBA" id="ARBA00022723"/>
    </source>
</evidence>
<evidence type="ECO:0000256" key="1">
    <source>
        <dbReference type="ARBA" id="ARBA00004123"/>
    </source>
</evidence>
<protein>
    <submittedName>
        <fullName evidence="8">HAT C-terminal dimerisation domain-containing protein</fullName>
    </submittedName>
</protein>
<dbReference type="InterPro" id="IPR052035">
    <property type="entry name" value="ZnF_BED_domain_contain"/>
</dbReference>
<accession>A0A915DFG9</accession>
<evidence type="ECO:0000313" key="7">
    <source>
        <dbReference type="Proteomes" id="UP000887574"/>
    </source>
</evidence>
<evidence type="ECO:0000259" key="6">
    <source>
        <dbReference type="Pfam" id="PF05699"/>
    </source>
</evidence>
<dbReference type="AlphaFoldDB" id="A0A915DFG9"/>
<dbReference type="PANTHER" id="PTHR46481">
    <property type="entry name" value="ZINC FINGER BED DOMAIN-CONTAINING PROTEIN 4"/>
    <property type="match status" value="1"/>
</dbReference>
<dbReference type="WBParaSite" id="jg18686">
    <property type="protein sequence ID" value="jg18686"/>
    <property type="gene ID" value="jg18686"/>
</dbReference>
<feature type="domain" description="HAT C-terminal dimerisation" evidence="6">
    <location>
        <begin position="136"/>
        <end position="201"/>
    </location>
</feature>
<evidence type="ECO:0000256" key="3">
    <source>
        <dbReference type="ARBA" id="ARBA00022771"/>
    </source>
</evidence>
<evidence type="ECO:0000256" key="5">
    <source>
        <dbReference type="ARBA" id="ARBA00023242"/>
    </source>
</evidence>
<dbReference type="SUPFAM" id="SSF53098">
    <property type="entry name" value="Ribonuclease H-like"/>
    <property type="match status" value="2"/>
</dbReference>
<dbReference type="InterPro" id="IPR012337">
    <property type="entry name" value="RNaseH-like_sf"/>
</dbReference>
<keyword evidence="3" id="KW-0863">Zinc-finger</keyword>
<dbReference type="PANTHER" id="PTHR46481:SF10">
    <property type="entry name" value="ZINC FINGER BED DOMAIN-CONTAINING PROTEIN 39"/>
    <property type="match status" value="1"/>
</dbReference>
<sequence>MKSLLANKFENLQDTIKVFLSKLLHRFSLTCDIWSDSGLKNAYLGVTLHFVDAEANLRRVFLGLRQLNGSHTSSLIRRETEKLLQEYGLTFSSAFKVVTDGGSNVVKGFNDDRSAESSQADKSWIQQALNRVKSSVGIDPLKYWAPLMNTDSRHIAMLAMEVLAIPATSAPIERVFSQAGMATCKHRNRTEFELLNSQLIVYCNLYVDDL</sequence>
<keyword evidence="2" id="KW-0479">Metal-binding</keyword>
<keyword evidence="4" id="KW-0862">Zinc</keyword>
<keyword evidence="5" id="KW-0539">Nucleus</keyword>
<dbReference type="Pfam" id="PF05699">
    <property type="entry name" value="Dimer_Tnp_hAT"/>
    <property type="match status" value="1"/>
</dbReference>
<comment type="subcellular location">
    <subcellularLocation>
        <location evidence="1">Nucleus</location>
    </subcellularLocation>
</comment>
<dbReference type="GO" id="GO:0005634">
    <property type="term" value="C:nucleus"/>
    <property type="evidence" value="ECO:0007669"/>
    <property type="project" value="UniProtKB-SubCell"/>
</dbReference>
<dbReference type="Proteomes" id="UP000887574">
    <property type="component" value="Unplaced"/>
</dbReference>
<evidence type="ECO:0000256" key="4">
    <source>
        <dbReference type="ARBA" id="ARBA00022833"/>
    </source>
</evidence>
<proteinExistence type="predicted"/>
<dbReference type="InterPro" id="IPR008906">
    <property type="entry name" value="HATC_C_dom"/>
</dbReference>
<evidence type="ECO:0000313" key="8">
    <source>
        <dbReference type="WBParaSite" id="jg18686"/>
    </source>
</evidence>
<organism evidence="7 8">
    <name type="scientific">Ditylenchus dipsaci</name>
    <dbReference type="NCBI Taxonomy" id="166011"/>
    <lineage>
        <taxon>Eukaryota</taxon>
        <taxon>Metazoa</taxon>
        <taxon>Ecdysozoa</taxon>
        <taxon>Nematoda</taxon>
        <taxon>Chromadorea</taxon>
        <taxon>Rhabditida</taxon>
        <taxon>Tylenchina</taxon>
        <taxon>Tylenchomorpha</taxon>
        <taxon>Sphaerularioidea</taxon>
        <taxon>Anguinidae</taxon>
        <taxon>Anguininae</taxon>
        <taxon>Ditylenchus</taxon>
    </lineage>
</organism>
<reference evidence="8" key="1">
    <citation type="submission" date="2022-11" db="UniProtKB">
        <authorList>
            <consortium name="WormBaseParasite"/>
        </authorList>
    </citation>
    <scope>IDENTIFICATION</scope>
</reference>
<name>A0A915DFG9_9BILA</name>
<dbReference type="GO" id="GO:0008270">
    <property type="term" value="F:zinc ion binding"/>
    <property type="evidence" value="ECO:0007669"/>
    <property type="project" value="UniProtKB-KW"/>
</dbReference>